<evidence type="ECO:0000256" key="5">
    <source>
        <dbReference type="ARBA" id="ARBA00022777"/>
    </source>
</evidence>
<evidence type="ECO:0000256" key="7">
    <source>
        <dbReference type="PROSITE-ProRule" id="PRU10141"/>
    </source>
</evidence>
<dbReference type="Pfam" id="PF00069">
    <property type="entry name" value="Pkinase"/>
    <property type="match status" value="1"/>
</dbReference>
<dbReference type="PROSITE" id="PS50011">
    <property type="entry name" value="PROTEIN_KINASE_DOM"/>
    <property type="match status" value="1"/>
</dbReference>
<feature type="region of interest" description="Disordered" evidence="8">
    <location>
        <begin position="1"/>
        <end position="88"/>
    </location>
</feature>
<evidence type="ECO:0000256" key="2">
    <source>
        <dbReference type="ARBA" id="ARBA00012513"/>
    </source>
</evidence>
<dbReference type="Gene3D" id="1.10.510.10">
    <property type="entry name" value="Transferase(Phosphotransferase) domain 1"/>
    <property type="match status" value="1"/>
</dbReference>
<evidence type="ECO:0000256" key="1">
    <source>
        <dbReference type="ARBA" id="ARBA00010886"/>
    </source>
</evidence>
<feature type="region of interest" description="Disordered" evidence="8">
    <location>
        <begin position="265"/>
        <end position="284"/>
    </location>
</feature>
<dbReference type="PROSITE" id="PS00107">
    <property type="entry name" value="PROTEIN_KINASE_ATP"/>
    <property type="match status" value="1"/>
</dbReference>
<dbReference type="InterPro" id="IPR011990">
    <property type="entry name" value="TPR-like_helical_dom_sf"/>
</dbReference>
<dbReference type="SUPFAM" id="SSF48452">
    <property type="entry name" value="TPR-like"/>
    <property type="match status" value="1"/>
</dbReference>
<keyword evidence="9" id="KW-0812">Transmembrane</keyword>
<keyword evidence="12" id="KW-1185">Reference proteome</keyword>
<sequence length="1045" mass="116502">MKNSDSNFSDSTSRHRDPPSVIEHDSEPRHSDAVERETSSSRKNRSRSRRGRSRPASEPTPVHDATIGSNPNASPATDADSIADSPRVTRDAPAIASRYESVGEVGRGGWGIVERAVDHQLDREVAVKRFTDADEVTEQERQRFLHEARVTSQLQHPGIVPVHEMGDRRDAFYVMKLLEGVTLSEFITQHHQNQTAKRRQTRFQFGESLEPLLQRFVDVCNAVAYAHQRGVIHRDLKPSNVMISDFAETVVLDWGLAQSVVTPSATSTDQIPQRDSRSDAEVSSMIEPDGTVVGTPAYMAPEQAAGAISKIDRASDIYSLGVILYTIIAGRHPYHGQPVDKILEQVKNASFADLRTVQPRTPSPLVSIVNTAMSAAPEDRYRSADQLASDVRRFIAGDAVSVHREGAVQRGVRWCRHHQGIAASIAICGSVLLVAAILFSIVIKQSHRAEQRARIEAQQAHHEAILSLAEARDATDTWLVELSGSLQFYPGMATLRSEMLERAIAQYDRIAQQNLASSNVSDDNVRGTVSERSQTSSHHTDRLALLERVKASLRLGDLYRLTGKPEQAQQHYHAAERLLQTGKPQQPGFTVTRVSSANLTDPVHSSNNSLQRRFELERIHSLIGRLLLGNIETRNVVDPAEIPRSESAAIRDTLSTIDRDQPAARLPTYDRVSEARAWLTRIVDPHLNAPHQSVTSDDDVRSLDPFVARAASALVRLEMAVRFAMTTNQPTDWPWSETSYENAIRVARELAQRHDTIGNRRLSESIQTENCRRLTSDGQHRRAVEHWSILIGDLNDWLAVDPNRIDYLQSLAHAMLQRGNGLVAIGRRDDATTDFEASIQKLETAWRLTDDDGFYRVNLATAENNLGQLLANASNRNPALATRLLRQSLQTYEALLREEVTADRLRRYAQTHHALAMVTMDHEAGENVDATESMEHAQKAASAFEILMDHQSLTIDDTLIWMRSEMLLAKHHANQDDEDAAAKHIESVVRRHRWIADQPLSDHQTQQLDQLSDAIAALQLASSTSEGIGRIDNIDLIDIESSTSE</sequence>
<dbReference type="PANTHER" id="PTHR43671">
    <property type="entry name" value="SERINE/THREONINE-PROTEIN KINASE NEK"/>
    <property type="match status" value="1"/>
</dbReference>
<dbReference type="InterPro" id="IPR050660">
    <property type="entry name" value="NEK_Ser/Thr_kinase"/>
</dbReference>
<evidence type="ECO:0000313" key="12">
    <source>
        <dbReference type="Proteomes" id="UP000011991"/>
    </source>
</evidence>
<dbReference type="Proteomes" id="UP000011991">
    <property type="component" value="Unassembled WGS sequence"/>
</dbReference>
<dbReference type="CDD" id="cd14014">
    <property type="entry name" value="STKc_PknB_like"/>
    <property type="match status" value="1"/>
</dbReference>
<dbReference type="EC" id="2.7.11.1" evidence="2"/>
<reference evidence="11 12" key="1">
    <citation type="journal article" date="2013" name="Mar. Genomics">
        <title>Expression of sulfatases in Rhodopirellula baltica and the diversity of sulfatases in the genus Rhodopirellula.</title>
        <authorList>
            <person name="Wegner C.E."/>
            <person name="Richter-Heitmann T."/>
            <person name="Klindworth A."/>
            <person name="Klockow C."/>
            <person name="Richter M."/>
            <person name="Achstetter T."/>
            <person name="Glockner F.O."/>
            <person name="Harder J."/>
        </authorList>
    </citation>
    <scope>NUCLEOTIDE SEQUENCE [LARGE SCALE GENOMIC DNA]</scope>
    <source>
        <strain evidence="11 12">SM1</strain>
    </source>
</reference>
<dbReference type="SUPFAM" id="SSF56112">
    <property type="entry name" value="Protein kinase-like (PK-like)"/>
    <property type="match status" value="1"/>
</dbReference>
<keyword evidence="6 7" id="KW-0067">ATP-binding</keyword>
<evidence type="ECO:0000256" key="6">
    <source>
        <dbReference type="ARBA" id="ARBA00022840"/>
    </source>
</evidence>
<dbReference type="InterPro" id="IPR017441">
    <property type="entry name" value="Protein_kinase_ATP_BS"/>
</dbReference>
<dbReference type="PATRIC" id="fig|1265738.3.peg.6144"/>
<dbReference type="Gene3D" id="3.30.200.20">
    <property type="entry name" value="Phosphorylase Kinase, domain 1"/>
    <property type="match status" value="1"/>
</dbReference>
<dbReference type="InterPro" id="IPR008271">
    <property type="entry name" value="Ser/Thr_kinase_AS"/>
</dbReference>
<keyword evidence="5 11" id="KW-0418">Kinase</keyword>
<evidence type="ECO:0000313" key="11">
    <source>
        <dbReference type="EMBL" id="EMI16907.1"/>
    </source>
</evidence>
<feature type="compositionally biased region" description="Basic and acidic residues" evidence="8">
    <location>
        <begin position="12"/>
        <end position="40"/>
    </location>
</feature>
<dbReference type="GO" id="GO:0004674">
    <property type="term" value="F:protein serine/threonine kinase activity"/>
    <property type="evidence" value="ECO:0007669"/>
    <property type="project" value="UniProtKB-EC"/>
</dbReference>
<keyword evidence="3 11" id="KW-0808">Transferase</keyword>
<evidence type="ECO:0000256" key="8">
    <source>
        <dbReference type="SAM" id="MobiDB-lite"/>
    </source>
</evidence>
<dbReference type="GO" id="GO:0005524">
    <property type="term" value="F:ATP binding"/>
    <property type="evidence" value="ECO:0007669"/>
    <property type="project" value="UniProtKB-UniRule"/>
</dbReference>
<feature type="region of interest" description="Disordered" evidence="8">
    <location>
        <begin position="521"/>
        <end position="541"/>
    </location>
</feature>
<evidence type="ECO:0000259" key="10">
    <source>
        <dbReference type="PROSITE" id="PS50011"/>
    </source>
</evidence>
<dbReference type="AlphaFoldDB" id="M5RNE3"/>
<keyword evidence="4 7" id="KW-0547">Nucleotide-binding</keyword>
<protein>
    <recommendedName>
        <fullName evidence="2">non-specific serine/threonine protein kinase</fullName>
        <ecNumber evidence="2">2.7.11.1</ecNumber>
    </recommendedName>
</protein>
<keyword evidence="9" id="KW-1133">Transmembrane helix</keyword>
<name>M5RNE3_9BACT</name>
<dbReference type="InterPro" id="IPR011009">
    <property type="entry name" value="Kinase-like_dom_sf"/>
</dbReference>
<dbReference type="PROSITE" id="PS00108">
    <property type="entry name" value="PROTEIN_KINASE_ST"/>
    <property type="match status" value="1"/>
</dbReference>
<dbReference type="InterPro" id="IPR000719">
    <property type="entry name" value="Prot_kinase_dom"/>
</dbReference>
<evidence type="ECO:0000256" key="9">
    <source>
        <dbReference type="SAM" id="Phobius"/>
    </source>
</evidence>
<feature type="compositionally biased region" description="Basic residues" evidence="8">
    <location>
        <begin position="42"/>
        <end position="53"/>
    </location>
</feature>
<dbReference type="PANTHER" id="PTHR43671:SF13">
    <property type="entry name" value="SERINE_THREONINE-PROTEIN KINASE NEK2"/>
    <property type="match status" value="1"/>
</dbReference>
<dbReference type="SMART" id="SM00220">
    <property type="entry name" value="S_TKc"/>
    <property type="match status" value="1"/>
</dbReference>
<evidence type="ECO:0000256" key="4">
    <source>
        <dbReference type="ARBA" id="ARBA00022741"/>
    </source>
</evidence>
<dbReference type="EMBL" id="ANOG01000895">
    <property type="protein sequence ID" value="EMI16907.1"/>
    <property type="molecule type" value="Genomic_DNA"/>
</dbReference>
<feature type="compositionally biased region" description="Polar residues" evidence="8">
    <location>
        <begin position="1"/>
        <end position="11"/>
    </location>
</feature>
<feature type="transmembrane region" description="Helical" evidence="9">
    <location>
        <begin position="421"/>
        <end position="443"/>
    </location>
</feature>
<comment type="caution">
    <text evidence="11">The sequence shown here is derived from an EMBL/GenBank/DDBJ whole genome shotgun (WGS) entry which is preliminary data.</text>
</comment>
<feature type="binding site" evidence="7">
    <location>
        <position position="128"/>
    </location>
    <ligand>
        <name>ATP</name>
        <dbReference type="ChEBI" id="CHEBI:30616"/>
    </ligand>
</feature>
<feature type="domain" description="Protein kinase" evidence="10">
    <location>
        <begin position="99"/>
        <end position="395"/>
    </location>
</feature>
<keyword evidence="9" id="KW-0472">Membrane</keyword>
<gene>
    <name evidence="11" type="ORF">RMSM_06168</name>
</gene>
<comment type="similarity">
    <text evidence="1">Belongs to the protein kinase superfamily. NEK Ser/Thr protein kinase family. NIMA subfamily.</text>
</comment>
<dbReference type="OrthoDB" id="292616at2"/>
<organism evidence="11 12">
    <name type="scientific">Rhodopirellula maiorica SM1</name>
    <dbReference type="NCBI Taxonomy" id="1265738"/>
    <lineage>
        <taxon>Bacteria</taxon>
        <taxon>Pseudomonadati</taxon>
        <taxon>Planctomycetota</taxon>
        <taxon>Planctomycetia</taxon>
        <taxon>Pirellulales</taxon>
        <taxon>Pirellulaceae</taxon>
        <taxon>Novipirellula</taxon>
    </lineage>
</organism>
<proteinExistence type="inferred from homology"/>
<evidence type="ECO:0000256" key="3">
    <source>
        <dbReference type="ARBA" id="ARBA00022679"/>
    </source>
</evidence>
<dbReference type="RefSeq" id="WP_008705372.1">
    <property type="nucleotide sequence ID" value="NZ_ANOG01000895.1"/>
</dbReference>
<dbReference type="Gene3D" id="1.25.40.10">
    <property type="entry name" value="Tetratricopeptide repeat domain"/>
    <property type="match status" value="1"/>
</dbReference>
<accession>M5RNE3</accession>